<organism evidence="3 4">
    <name type="scientific">Rubellimicrobium thermophilum DSM 16684</name>
    <dbReference type="NCBI Taxonomy" id="1123069"/>
    <lineage>
        <taxon>Bacteria</taxon>
        <taxon>Pseudomonadati</taxon>
        <taxon>Pseudomonadota</taxon>
        <taxon>Alphaproteobacteria</taxon>
        <taxon>Rhodobacterales</taxon>
        <taxon>Roseobacteraceae</taxon>
        <taxon>Rubellimicrobium</taxon>
    </lineage>
</organism>
<dbReference type="InterPro" id="IPR014166">
    <property type="entry name" value="Tol-Pal_acyl-CoA_thioesterase"/>
</dbReference>
<dbReference type="FunFam" id="3.10.129.10:FF:000004">
    <property type="entry name" value="Tol-pal system-associated acyl-CoA thioesterase"/>
    <property type="match status" value="1"/>
</dbReference>
<accession>S9R1N0</accession>
<dbReference type="PATRIC" id="fig|1123069.3.peg.1547"/>
<dbReference type="PANTHER" id="PTHR31793">
    <property type="entry name" value="4-HYDROXYBENZOYL-COA THIOESTERASE FAMILY MEMBER"/>
    <property type="match status" value="1"/>
</dbReference>
<dbReference type="Proteomes" id="UP000015346">
    <property type="component" value="Unassembled WGS sequence"/>
</dbReference>
<proteinExistence type="inferred from homology"/>
<dbReference type="CDD" id="cd00586">
    <property type="entry name" value="4HBT"/>
    <property type="match status" value="1"/>
</dbReference>
<dbReference type="InterPro" id="IPR006684">
    <property type="entry name" value="YbgC/YbaW"/>
</dbReference>
<comment type="caution">
    <text evidence="3">The sequence shown here is derived from an EMBL/GenBank/DDBJ whole genome shotgun (WGS) entry which is preliminary data.</text>
</comment>
<dbReference type="PIRSF" id="PIRSF003230">
    <property type="entry name" value="YbgC"/>
    <property type="match status" value="1"/>
</dbReference>
<evidence type="ECO:0000256" key="1">
    <source>
        <dbReference type="ARBA" id="ARBA00005953"/>
    </source>
</evidence>
<protein>
    <submittedName>
        <fullName evidence="3">Tol-pal system-associated acyl-CoA thioesterase</fullName>
        <ecNumber evidence="3">3.1.2.-</ecNumber>
    </submittedName>
</protein>
<dbReference type="PANTHER" id="PTHR31793:SF37">
    <property type="entry name" value="ACYL-COA THIOESTER HYDROLASE YBGC"/>
    <property type="match status" value="1"/>
</dbReference>
<dbReference type="EMBL" id="AOLV01000012">
    <property type="protein sequence ID" value="EPX85858.1"/>
    <property type="molecule type" value="Genomic_DNA"/>
</dbReference>
<comment type="similarity">
    <text evidence="1">Belongs to the 4-hydroxybenzoyl-CoA thioesterase family.</text>
</comment>
<dbReference type="InterPro" id="IPR050563">
    <property type="entry name" value="4-hydroxybenzoyl-CoA_TE"/>
</dbReference>
<dbReference type="Pfam" id="PF13279">
    <property type="entry name" value="4HBT_2"/>
    <property type="match status" value="1"/>
</dbReference>
<dbReference type="STRING" id="1123069.ruthe_01579"/>
<dbReference type="NCBIfam" id="TIGR02799">
    <property type="entry name" value="thio_ybgC"/>
    <property type="match status" value="1"/>
</dbReference>
<dbReference type="SUPFAM" id="SSF54637">
    <property type="entry name" value="Thioesterase/thiol ester dehydrase-isomerase"/>
    <property type="match status" value="1"/>
</dbReference>
<reference evidence="3 4" key="1">
    <citation type="journal article" date="2013" name="Stand. Genomic Sci.">
        <title>Genome sequence of the reddish-pigmented Rubellimicrobium thermophilum type strain (DSM 16684(T)), a member of the Roseobacter clade.</title>
        <authorList>
            <person name="Fiebig A."/>
            <person name="Riedel T."/>
            <person name="Gronow S."/>
            <person name="Petersen J."/>
            <person name="Klenk H.P."/>
            <person name="Goker M."/>
        </authorList>
    </citation>
    <scope>NUCLEOTIDE SEQUENCE [LARGE SCALE GENOMIC DNA]</scope>
    <source>
        <strain evidence="3 4">DSM 16684</strain>
    </source>
</reference>
<evidence type="ECO:0000313" key="4">
    <source>
        <dbReference type="Proteomes" id="UP000015346"/>
    </source>
</evidence>
<dbReference type="AlphaFoldDB" id="S9R1N0"/>
<keyword evidence="2 3" id="KW-0378">Hydrolase</keyword>
<dbReference type="InterPro" id="IPR029069">
    <property type="entry name" value="HotDog_dom_sf"/>
</dbReference>
<gene>
    <name evidence="3" type="ORF">ruthe_01579</name>
</gene>
<dbReference type="GO" id="GO:0047617">
    <property type="term" value="F:fatty acyl-CoA hydrolase activity"/>
    <property type="evidence" value="ECO:0007669"/>
    <property type="project" value="TreeGrafter"/>
</dbReference>
<dbReference type="HOGENOM" id="CLU_101141_7_0_5"/>
<name>S9R1N0_9RHOB</name>
<evidence type="ECO:0000256" key="2">
    <source>
        <dbReference type="ARBA" id="ARBA00022801"/>
    </source>
</evidence>
<dbReference type="InterPro" id="IPR008272">
    <property type="entry name" value="HB-CoA_thioesterase_AS"/>
</dbReference>
<sequence>MPLTLAVGMASLPPMHRLAVRIYYEDTDLAGVVYHANYLRFIERARTEWARERGLDQTRLREAEGIVLAVRRIEADYLAPARFDDLLEVTTRPVEGTGARLLLHQEVRRDGALLFAARVTVVAMDLAGRPRRLPAAIRGMLA</sequence>
<dbReference type="Gene3D" id="3.10.129.10">
    <property type="entry name" value="Hotdog Thioesterase"/>
    <property type="match status" value="1"/>
</dbReference>
<keyword evidence="4" id="KW-1185">Reference proteome</keyword>
<evidence type="ECO:0000313" key="3">
    <source>
        <dbReference type="EMBL" id="EPX85858.1"/>
    </source>
</evidence>
<dbReference type="EC" id="3.1.2.-" evidence="3"/>
<dbReference type="PROSITE" id="PS01328">
    <property type="entry name" value="4HBCOA_THIOESTERASE"/>
    <property type="match status" value="1"/>
</dbReference>
<dbReference type="NCBIfam" id="TIGR00051">
    <property type="entry name" value="YbgC/FadM family acyl-CoA thioesterase"/>
    <property type="match status" value="1"/>
</dbReference>